<dbReference type="PANTHER" id="PTHR31362:SF0">
    <property type="entry name" value="EXOSTOSIN DOMAIN-CONTAINING PROTEIN-RELATED"/>
    <property type="match status" value="1"/>
</dbReference>
<feature type="compositionally biased region" description="Basic and acidic residues" evidence="1">
    <location>
        <begin position="802"/>
        <end position="816"/>
    </location>
</feature>
<comment type="caution">
    <text evidence="2">The sequence shown here is derived from an EMBL/GenBank/DDBJ whole genome shotgun (WGS) entry which is preliminary data.</text>
</comment>
<accession>A0AAE1DJE5</accession>
<feature type="compositionally biased region" description="Acidic residues" evidence="1">
    <location>
        <begin position="925"/>
        <end position="936"/>
    </location>
</feature>
<sequence length="1030" mass="118941">MDCCDIHPPTHSRHHIFVKNPRLESPDVGDTKTPSNWSSPDCVFLGVAEQERLGLFLPEHTPYRSYARKNIGYLFAIAHGAKVIYETDDDNRPLDLLKSFQLAPTMSGLMFAGDGLFNPYHHFGQSTLWPRGFPLGAVGSTLSRLYRLSSKWTTPAIQQGVVNGDPDMDAIFRLTRKQTTSRLEVTFDPAGPPAILPEGVYSPFNSQNTLFRYEALWAMLLPTTTTFRMCDIWRGYWAQRLLWEIGARLAFFPPNAYQQRNAHSYMEDAEDERDMYFETDRLLKFLSNWSCPQEHTFFQCVYMLSVGMAEQKFWKAGDIKVTRLWLEDLVRVGYREPERSRLSIKDTRTIKHRGKVSHIIERQSKENKQHKSGKSELEIRRLLTLKNGTSAYFAASQQNPPSVYTKNSLRLGRASFKANDIATMCSESTKISVKADLITHGEVTYFDDILLVVVFNWPHYSNVKYLETIYRNVFPNIAYCGGNSDVFLAETKELDIDLTFINAPVLIGVYGYACFIAAAQMGYNVTGYMVVGDDVLVNMWNFHGFDKDRIWSNFAVHIFNVNNGTNWSWWGFQVGEQAYNKSMAAIRKQQREQSRDTPHQDYIHNGRPDSWRLEKFSNPVSVKPAKAFLSTFFQNTGGASNCPHAVSDVYYIPARLAPSAVHYMSLFARQGLMVELAIATTIYGLSVRDNIQFFSGDNLWLDQRLDPWRKFNPLSFFLHPVKFSNSSNLQPLCSQYLTTLLNKIYQVGSEAFQSNNTSHASRRAYIERLQRSYMERQDLQKTWLQQELLAMKRRKEKLMDQMEHKEEMVSENEQKLHAQPKQQRNSLRHASPLQLENKDQSDDRDTLQLERKASKLSGSHKLHRKQLQSEETQPRPRRNENHPEGKETSNERLRHENGDHAQQHEEVLNLSLDNPDADEPHLDENLFEEESDEDLNNQEQSKDQNPKSKPRLKKYRDEHQDDEKLNPNLENNLELDEPDERSVEEADEDPRPQPQPAVGAPQPGKANQIQQSKYHANTKTSLRHNVRDEY</sequence>
<feature type="region of interest" description="Disordered" evidence="1">
    <location>
        <begin position="802"/>
        <end position="1030"/>
    </location>
</feature>
<name>A0AAE1DJE5_9GAST</name>
<evidence type="ECO:0000256" key="1">
    <source>
        <dbReference type="SAM" id="MobiDB-lite"/>
    </source>
</evidence>
<dbReference type="InterPro" id="IPR005049">
    <property type="entry name" value="STL-like"/>
</dbReference>
<keyword evidence="3" id="KW-1185">Reference proteome</keyword>
<evidence type="ECO:0000313" key="3">
    <source>
        <dbReference type="Proteomes" id="UP001283361"/>
    </source>
</evidence>
<dbReference type="Pfam" id="PF03385">
    <property type="entry name" value="STELLO"/>
    <property type="match status" value="2"/>
</dbReference>
<proteinExistence type="predicted"/>
<gene>
    <name evidence="2" type="ORF">RRG08_008244</name>
</gene>
<organism evidence="2 3">
    <name type="scientific">Elysia crispata</name>
    <name type="common">lettuce slug</name>
    <dbReference type="NCBI Taxonomy" id="231223"/>
    <lineage>
        <taxon>Eukaryota</taxon>
        <taxon>Metazoa</taxon>
        <taxon>Spiralia</taxon>
        <taxon>Lophotrochozoa</taxon>
        <taxon>Mollusca</taxon>
        <taxon>Gastropoda</taxon>
        <taxon>Heterobranchia</taxon>
        <taxon>Euthyneura</taxon>
        <taxon>Panpulmonata</taxon>
        <taxon>Sacoglossa</taxon>
        <taxon>Placobranchoidea</taxon>
        <taxon>Plakobranchidae</taxon>
        <taxon>Elysia</taxon>
    </lineage>
</organism>
<dbReference type="PANTHER" id="PTHR31362">
    <property type="entry name" value="GLYCOSYLTRANSFERASE STELLO1-RELATED"/>
    <property type="match status" value="1"/>
</dbReference>
<evidence type="ECO:0000313" key="2">
    <source>
        <dbReference type="EMBL" id="KAK3772005.1"/>
    </source>
</evidence>
<reference evidence="2" key="1">
    <citation type="journal article" date="2023" name="G3 (Bethesda)">
        <title>A reference genome for the long-term kleptoplast-retaining sea slug Elysia crispata morphotype clarki.</title>
        <authorList>
            <person name="Eastman K.E."/>
            <person name="Pendleton A.L."/>
            <person name="Shaikh M.A."/>
            <person name="Suttiyut T."/>
            <person name="Ogas R."/>
            <person name="Tomko P."/>
            <person name="Gavelis G."/>
            <person name="Widhalm J.R."/>
            <person name="Wisecaver J.H."/>
        </authorList>
    </citation>
    <scope>NUCLEOTIDE SEQUENCE</scope>
    <source>
        <strain evidence="2">ECLA1</strain>
    </source>
</reference>
<dbReference type="Proteomes" id="UP001283361">
    <property type="component" value="Unassembled WGS sequence"/>
</dbReference>
<protein>
    <submittedName>
        <fullName evidence="2">Uncharacterized protein</fullName>
    </submittedName>
</protein>
<feature type="compositionally biased region" description="Basic and acidic residues" evidence="1">
    <location>
        <begin position="955"/>
        <end position="965"/>
    </location>
</feature>
<feature type="compositionally biased region" description="Basic and acidic residues" evidence="1">
    <location>
        <begin position="872"/>
        <end position="907"/>
    </location>
</feature>
<dbReference type="AlphaFoldDB" id="A0AAE1DJE5"/>
<feature type="compositionally biased region" description="Polar residues" evidence="1">
    <location>
        <begin position="1005"/>
        <end position="1020"/>
    </location>
</feature>
<dbReference type="EMBL" id="JAWDGP010003662">
    <property type="protein sequence ID" value="KAK3772005.1"/>
    <property type="molecule type" value="Genomic_DNA"/>
</dbReference>
<feature type="compositionally biased region" description="Basic and acidic residues" evidence="1">
    <location>
        <begin position="836"/>
        <end position="853"/>
    </location>
</feature>